<dbReference type="Pfam" id="PF01966">
    <property type="entry name" value="HD"/>
    <property type="match status" value="1"/>
</dbReference>
<dbReference type="NCBIfam" id="NF002205">
    <property type="entry name" value="PRK01096.1"/>
    <property type="match status" value="1"/>
</dbReference>
<dbReference type="InterPro" id="IPR023293">
    <property type="entry name" value="dGTP_triP_hydro_central_sf"/>
</dbReference>
<evidence type="ECO:0000259" key="2">
    <source>
        <dbReference type="SMART" id="SM00471"/>
    </source>
</evidence>
<reference evidence="3" key="1">
    <citation type="submission" date="2011-10" db="EMBL/GenBank/DDBJ databases">
        <title>The Genome Sequence of Oxalobacter formigenes HOxBLS.</title>
        <authorList>
            <consortium name="The Broad Institute Genome Sequencing Platform"/>
            <person name="Earl A."/>
            <person name="Ward D."/>
            <person name="Feldgarden M."/>
            <person name="Gevers D."/>
            <person name="Allison M.J."/>
            <person name="Humphrey S."/>
            <person name="Young S.K."/>
            <person name="Zeng Q."/>
            <person name="Gargeya S."/>
            <person name="Fitzgerald M."/>
            <person name="Haas B."/>
            <person name="Abouelleil A."/>
            <person name="Alvarado L."/>
            <person name="Arachchi H.M."/>
            <person name="Berlin A."/>
            <person name="Brown A."/>
            <person name="Chapman S.B."/>
            <person name="Chen Z."/>
            <person name="Dunbar C."/>
            <person name="Freedman E."/>
            <person name="Gearin G."/>
            <person name="Goldberg J."/>
            <person name="Griggs A."/>
            <person name="Gujja S."/>
            <person name="Heiman D."/>
            <person name="Howarth C."/>
            <person name="Larson L."/>
            <person name="Lui A."/>
            <person name="MacDonald P.J.P."/>
            <person name="Montmayeur A."/>
            <person name="Murphy C."/>
            <person name="Neiman D."/>
            <person name="Pearson M."/>
            <person name="Priest M."/>
            <person name="Roberts A."/>
            <person name="Saif S."/>
            <person name="Shea T."/>
            <person name="Shenoy N."/>
            <person name="Sisk P."/>
            <person name="Stolte C."/>
            <person name="Sykes S."/>
            <person name="Wortman J."/>
            <person name="Nusbaum C."/>
            <person name="Birren B."/>
        </authorList>
    </citation>
    <scope>NUCLEOTIDE SEQUENCE [LARGE SCALE GENOMIC DNA]</scope>
    <source>
        <strain evidence="3">HOxBLS</strain>
    </source>
</reference>
<evidence type="ECO:0000313" key="3">
    <source>
        <dbReference type="EMBL" id="EEO27852.2"/>
    </source>
</evidence>
<keyword evidence="4" id="KW-1185">Reference proteome</keyword>
<feature type="domain" description="HD/PDEase" evidence="2">
    <location>
        <begin position="142"/>
        <end position="339"/>
    </location>
</feature>
<dbReference type="GO" id="GO:0016793">
    <property type="term" value="F:triphosphoric monoester hydrolase activity"/>
    <property type="evidence" value="ECO:0007669"/>
    <property type="project" value="InterPro"/>
</dbReference>
<dbReference type="SUPFAM" id="SSF109604">
    <property type="entry name" value="HD-domain/PDEase-like"/>
    <property type="match status" value="1"/>
</dbReference>
<dbReference type="SMART" id="SM00471">
    <property type="entry name" value="HDc"/>
    <property type="match status" value="1"/>
</dbReference>
<dbReference type="HOGENOM" id="CLU_028163_2_0_4"/>
<comment type="caution">
    <text evidence="3">The sequence shown here is derived from an EMBL/GenBank/DDBJ whole genome shotgun (WGS) entry which is preliminary data.</text>
</comment>
<dbReference type="Gene3D" id="1.10.3210.10">
    <property type="entry name" value="Hypothetical protein af1432"/>
    <property type="match status" value="1"/>
</dbReference>
<dbReference type="Proteomes" id="UP000003973">
    <property type="component" value="Unassembled WGS sequence"/>
</dbReference>
<name>C3X3R6_9BURK</name>
<gene>
    <name evidence="3" type="ORF">OFAG_01005</name>
</gene>
<sequence length="525" mass="59096">MPVPAISKHFYAIVPDSGLFAAKPGHATNGSRKALSFAALPFRKKGGESARFFETVTVLKHNDCIVNLNEKDTMNGNRTETRKTQWTKLLSPVRNHTVDPAKVAFDVMRSPFIQDYDRILFSNAFRMLARKTQAHPFASNDHVHHRQMHSLEVASAGRSLGIMAGYFLAERGELPDAIRPEHIGQIVQAACLAHDIGNPPFGHGGESALQDWFRDTANNDRYLSELTERQKADFKSFDGNAQGFRVVTAVENHKDRGGLRLTYPTLGALVKYPRSAYDAIGDGSSKFNFYQSEKDTFDAVFTTLGLKDGVRYRRHPLSYLTEAADDICYCIVDMEDALELGIIGFADMARVIHPIYGRLGIDARRLASMDSDRRRAGLIRARLIDLMIEATFSAFKNHYDAIMDGDGIHCLLDHTEDDIRDYLDKARSLFFNVILKNHSKIALEIGSYTLYKRILDTFIPACHQFRTGKRLTYREEQALTLMGTHAPHATDDLYTAYIRVMDFITGMTDPRATFLSRQLAGITEN</sequence>
<dbReference type="NCBIfam" id="TIGR01353">
    <property type="entry name" value="dGTP_triPase"/>
    <property type="match status" value="1"/>
</dbReference>
<keyword evidence="1" id="KW-0378">Hydrolase</keyword>
<dbReference type="eggNOG" id="COG0232">
    <property type="taxonomic scope" value="Bacteria"/>
</dbReference>
<dbReference type="AlphaFoldDB" id="C3X3R6"/>
<dbReference type="RefSeq" id="WP_020994994.1">
    <property type="nucleotide sequence ID" value="NZ_CABMNL010000001.1"/>
</dbReference>
<accession>C3X3R6</accession>
<dbReference type="Gene3D" id="1.10.3550.10">
    <property type="entry name" value="eoxyguanosinetriphosphate triphosphohydrolase domain-like"/>
    <property type="match status" value="1"/>
</dbReference>
<dbReference type="EMBL" id="ACDP02000015">
    <property type="protein sequence ID" value="EEO27852.2"/>
    <property type="molecule type" value="Genomic_DNA"/>
</dbReference>
<proteinExistence type="predicted"/>
<dbReference type="InterPro" id="IPR006261">
    <property type="entry name" value="dGTPase"/>
</dbReference>
<protein>
    <submittedName>
        <fullName evidence="3">DGTPase</fullName>
    </submittedName>
</protein>
<dbReference type="InterPro" id="IPR003607">
    <property type="entry name" value="HD/PDEase_dom"/>
</dbReference>
<evidence type="ECO:0000313" key="4">
    <source>
        <dbReference type="Proteomes" id="UP000003973"/>
    </source>
</evidence>
<dbReference type="Gene3D" id="1.10.3410.10">
    <property type="entry name" value="putative deoxyguanosinetriphosphate triphosphohydrolase like domain"/>
    <property type="match status" value="1"/>
</dbReference>
<organism evidence="3 4">
    <name type="scientific">Oxalobacter paraformigenes</name>
    <dbReference type="NCBI Taxonomy" id="556268"/>
    <lineage>
        <taxon>Bacteria</taxon>
        <taxon>Pseudomonadati</taxon>
        <taxon>Pseudomonadota</taxon>
        <taxon>Betaproteobacteria</taxon>
        <taxon>Burkholderiales</taxon>
        <taxon>Oxalobacteraceae</taxon>
        <taxon>Oxalobacter</taxon>
    </lineage>
</organism>
<dbReference type="InterPro" id="IPR006674">
    <property type="entry name" value="HD_domain"/>
</dbReference>
<evidence type="ECO:0000256" key="1">
    <source>
        <dbReference type="ARBA" id="ARBA00022801"/>
    </source>
</evidence>
<dbReference type="InterPro" id="IPR027432">
    <property type="entry name" value="dGTP_triphosphohydrolase_C"/>
</dbReference>